<accession>A0A1F8EES5</accession>
<evidence type="ECO:0000313" key="1">
    <source>
        <dbReference type="EMBL" id="OGM99363.1"/>
    </source>
</evidence>
<sequence>MAKRRSEPKISLAMTFLEIRSLSCAIFDRFSAFSIQFFMGSTQDVCLVVRLAIFSSRVLFSEISLVFSARYISRSISWSK</sequence>
<proteinExistence type="predicted"/>
<evidence type="ECO:0000313" key="2">
    <source>
        <dbReference type="Proteomes" id="UP000177594"/>
    </source>
</evidence>
<dbReference type="EMBL" id="MGIZ01000021">
    <property type="protein sequence ID" value="OGM99363.1"/>
    <property type="molecule type" value="Genomic_DNA"/>
</dbReference>
<dbReference type="Proteomes" id="UP000177594">
    <property type="component" value="Unassembled WGS sequence"/>
</dbReference>
<comment type="caution">
    <text evidence="1">The sequence shown here is derived from an EMBL/GenBank/DDBJ whole genome shotgun (WGS) entry which is preliminary data.</text>
</comment>
<gene>
    <name evidence="1" type="ORF">A2817_01670</name>
</gene>
<name>A0A1F8EES5_9BACT</name>
<organism evidence="1 2">
    <name type="scientific">Candidatus Yanofskybacteria bacterium RIFCSPHIGHO2_01_FULL_39_8b</name>
    <dbReference type="NCBI Taxonomy" id="1802659"/>
    <lineage>
        <taxon>Bacteria</taxon>
        <taxon>Candidatus Yanofskyibacteriota</taxon>
    </lineage>
</organism>
<dbReference type="AlphaFoldDB" id="A0A1F8EES5"/>
<protein>
    <submittedName>
        <fullName evidence="1">Uncharacterized protein</fullName>
    </submittedName>
</protein>
<reference evidence="1 2" key="1">
    <citation type="journal article" date="2016" name="Nat. Commun.">
        <title>Thousands of microbial genomes shed light on interconnected biogeochemical processes in an aquifer system.</title>
        <authorList>
            <person name="Anantharaman K."/>
            <person name="Brown C.T."/>
            <person name="Hug L.A."/>
            <person name="Sharon I."/>
            <person name="Castelle C.J."/>
            <person name="Probst A.J."/>
            <person name="Thomas B.C."/>
            <person name="Singh A."/>
            <person name="Wilkins M.J."/>
            <person name="Karaoz U."/>
            <person name="Brodie E.L."/>
            <person name="Williams K.H."/>
            <person name="Hubbard S.S."/>
            <person name="Banfield J.F."/>
        </authorList>
    </citation>
    <scope>NUCLEOTIDE SEQUENCE [LARGE SCALE GENOMIC DNA]</scope>
</reference>